<keyword evidence="1" id="KW-0223">Dioxygenase</keyword>
<comment type="function">
    <text evidence="1">Catalyzes the cleavage of beta-carotene at its central double bond (15,15') to yield two molecules of all-trans-retinal.</text>
</comment>
<dbReference type="Pfam" id="PF15461">
    <property type="entry name" value="BCD"/>
    <property type="match status" value="1"/>
</dbReference>
<dbReference type="EMBL" id="JAKZGO010000001">
    <property type="protein sequence ID" value="MCH7411953.1"/>
    <property type="molecule type" value="Genomic_DNA"/>
</dbReference>
<evidence type="ECO:0000256" key="1">
    <source>
        <dbReference type="HAMAP-Rule" id="MF_02093"/>
    </source>
</evidence>
<dbReference type="HAMAP" id="MF_02093">
    <property type="entry name" value="Beta_carotene_diox"/>
    <property type="match status" value="1"/>
</dbReference>
<sequence>MKNINLIGKVIAIIIAISYYLFFENIEAFQLVIFSGVIIIIGIPHGAIDHLLPQGKEATSSLMVFLARYLGIMLIYLCTWYFFPKLSLIVFLAISAYHFGQTHFVNHSVIKFRSLCYFILGSNFLGIILLSDFQTTEEILSSIADVSFIEPYRYPFMLSLFFVSFILTLIQTIERKSILLIEITLLSVFLYFTPLLLSFGLYFGFWHSLPSLLIEFEEVSRDYSKEKLKKFVLHLMPFSIISIFGIIFILILSNNYLQKDQMILLFFILVSLISAPHIFVMNKFIESRKIQN</sequence>
<feature type="transmembrane region" description="Helical" evidence="1">
    <location>
        <begin position="231"/>
        <end position="252"/>
    </location>
</feature>
<evidence type="ECO:0000313" key="2">
    <source>
        <dbReference type="EMBL" id="MCH7411953.1"/>
    </source>
</evidence>
<comment type="caution">
    <text evidence="2">The sequence shown here is derived from an EMBL/GenBank/DDBJ whole genome shotgun (WGS) entry which is preliminary data.</text>
</comment>
<evidence type="ECO:0000313" key="3">
    <source>
        <dbReference type="Proteomes" id="UP001165430"/>
    </source>
</evidence>
<dbReference type="InterPro" id="IPR022270">
    <property type="entry name" value="Blh_diox"/>
</dbReference>
<keyword evidence="1" id="KW-1133">Transmembrane helix</keyword>
<feature type="transmembrane region" description="Helical" evidence="1">
    <location>
        <begin position="185"/>
        <end position="205"/>
    </location>
</feature>
<feature type="transmembrane region" description="Helical" evidence="1">
    <location>
        <begin position="264"/>
        <end position="285"/>
    </location>
</feature>
<reference evidence="2" key="1">
    <citation type="submission" date="2022-03" db="EMBL/GenBank/DDBJ databases">
        <title>De novo assembled genomes of Belliella spp. (Cyclobacteriaceae) strains.</title>
        <authorList>
            <person name="Szabo A."/>
            <person name="Korponai K."/>
            <person name="Felfoldi T."/>
        </authorList>
    </citation>
    <scope>NUCLEOTIDE SEQUENCE</scope>
    <source>
        <strain evidence="2">DSM 111903</strain>
    </source>
</reference>
<name>A0ABS9V7M6_9BACT</name>
<keyword evidence="1" id="KW-0560">Oxidoreductase</keyword>
<comment type="cofactor">
    <cofactor evidence="1">
        <name>Fe(2+)</name>
        <dbReference type="ChEBI" id="CHEBI:29033"/>
    </cofactor>
</comment>
<feature type="transmembrane region" description="Helical" evidence="1">
    <location>
        <begin position="154"/>
        <end position="173"/>
    </location>
</feature>
<dbReference type="EC" id="1.13.11.63" evidence="1"/>
<protein>
    <recommendedName>
        <fullName evidence="1">Probable beta-carotene 15,15'-dioxygenase</fullName>
        <ecNumber evidence="1">1.13.11.63</ecNumber>
    </recommendedName>
</protein>
<keyword evidence="1" id="KW-0472">Membrane</keyword>
<feature type="transmembrane region" description="Helical" evidence="1">
    <location>
        <begin position="6"/>
        <end position="22"/>
    </location>
</feature>
<keyword evidence="1" id="KW-0408">Iron</keyword>
<keyword evidence="3" id="KW-1185">Reference proteome</keyword>
<dbReference type="NCBIfam" id="TIGR03753">
    <property type="entry name" value="blh_monoox"/>
    <property type="match status" value="1"/>
</dbReference>
<comment type="catalytic activity">
    <reaction evidence="1">
        <text>all-trans-beta-carotene + O2 = 2 all-trans-retinal</text>
        <dbReference type="Rhea" id="RHEA:32887"/>
        <dbReference type="ChEBI" id="CHEBI:15379"/>
        <dbReference type="ChEBI" id="CHEBI:17579"/>
        <dbReference type="ChEBI" id="CHEBI:17898"/>
        <dbReference type="EC" id="1.13.11.63"/>
    </reaction>
</comment>
<feature type="transmembrane region" description="Helical" evidence="1">
    <location>
        <begin position="115"/>
        <end position="134"/>
    </location>
</feature>
<keyword evidence="1" id="KW-0812">Transmembrane</keyword>
<gene>
    <name evidence="2" type="ORF">MM213_00540</name>
</gene>
<comment type="caution">
    <text evidence="1">Lacks conserved residue(s) required for the propagation of feature annotation.</text>
</comment>
<keyword evidence="1" id="KW-0479">Metal-binding</keyword>
<feature type="transmembrane region" description="Helical" evidence="1">
    <location>
        <begin position="29"/>
        <end position="48"/>
    </location>
</feature>
<proteinExistence type="inferred from homology"/>
<dbReference type="Proteomes" id="UP001165430">
    <property type="component" value="Unassembled WGS sequence"/>
</dbReference>
<accession>A0ABS9V7M6</accession>
<organism evidence="2 3">
    <name type="scientific">Belliella alkalica</name>
    <dbReference type="NCBI Taxonomy" id="1730871"/>
    <lineage>
        <taxon>Bacteria</taxon>
        <taxon>Pseudomonadati</taxon>
        <taxon>Bacteroidota</taxon>
        <taxon>Cytophagia</taxon>
        <taxon>Cytophagales</taxon>
        <taxon>Cyclobacteriaceae</taxon>
        <taxon>Belliella</taxon>
    </lineage>
</organism>
<keyword evidence="1" id="KW-1003">Cell membrane</keyword>
<comment type="subcellular location">
    <subcellularLocation>
        <location evidence="1">Cell membrane</location>
        <topology evidence="1">Multi-pass membrane protein</topology>
    </subcellularLocation>
</comment>
<comment type="similarity">
    <text evidence="1">Belongs to the Brp/Blh beta-carotene diooxygenase family.</text>
</comment>
<feature type="transmembrane region" description="Helical" evidence="1">
    <location>
        <begin position="68"/>
        <end position="94"/>
    </location>
</feature>
<dbReference type="RefSeq" id="WP_241409334.1">
    <property type="nucleotide sequence ID" value="NZ_JAKZGO010000001.1"/>
</dbReference>